<dbReference type="PANTHER" id="PTHR43135:SF3">
    <property type="entry name" value="ALPHA-D-RIBOSE 1-METHYLPHOSPHONATE 5-TRIPHOSPHATE DIPHOSPHATASE"/>
    <property type="match status" value="1"/>
</dbReference>
<dbReference type="SUPFAM" id="SSF51338">
    <property type="entry name" value="Composite domain of metallo-dependent hydrolases"/>
    <property type="match status" value="1"/>
</dbReference>
<protein>
    <submittedName>
        <fullName evidence="2">Imidazolonepropionase-like amidohydrolase</fullName>
    </submittedName>
</protein>
<sequence>MSLNPMPLRKTLPLLLLAIFFPFWGCFSQNSPKTDSVYVLKPSLVFDGRELHKDWVVVVQGERITAAGPVSSVTLPTGAITFDLPGQTLLPGLIEGHSHLLLHPYNETSWNDQVLKEPEALRVARATNHARHTLLAGFTTVRDLGSEGAGYADVGLKQAIDQGIIPGPRMLVAGKAIIATGSYGPKGFSPAFEVPQGAEAADGIDHLTRVVRDQIGKGADLIKVYADYRWGPNGEAMPTFTLEELKLVVSVARSSGRPVVAHASTPEGMRRAAEAGVETIEHGDGGTPEVFQLMAKKGIALCPTVAAGDALLQYNGWRKGFDPEPARITQKKSSLKAALAAKVPLCVGGDVGVFPHGDNARELELLVHYGVPAVEVLRAATSGNARLFHLNNKLGSVKTGLLADLVAVQGDPTQHISALRQVKLVMKSGKLYVHP</sequence>
<dbReference type="EMBL" id="JACJIQ010000003">
    <property type="protein sequence ID" value="MBA9076480.1"/>
    <property type="molecule type" value="Genomic_DNA"/>
</dbReference>
<keyword evidence="3" id="KW-1185">Reference proteome</keyword>
<dbReference type="InterPro" id="IPR032466">
    <property type="entry name" value="Metal_Hydrolase"/>
</dbReference>
<evidence type="ECO:0000259" key="1">
    <source>
        <dbReference type="Pfam" id="PF01979"/>
    </source>
</evidence>
<dbReference type="GO" id="GO:0016810">
    <property type="term" value="F:hydrolase activity, acting on carbon-nitrogen (but not peptide) bonds"/>
    <property type="evidence" value="ECO:0007669"/>
    <property type="project" value="InterPro"/>
</dbReference>
<keyword evidence="2" id="KW-0378">Hydrolase</keyword>
<proteinExistence type="predicted"/>
<evidence type="ECO:0000313" key="2">
    <source>
        <dbReference type="EMBL" id="MBA9076480.1"/>
    </source>
</evidence>
<dbReference type="InterPro" id="IPR006680">
    <property type="entry name" value="Amidohydro-rel"/>
</dbReference>
<evidence type="ECO:0000313" key="3">
    <source>
        <dbReference type="Proteomes" id="UP000563094"/>
    </source>
</evidence>
<dbReference type="InterPro" id="IPR011059">
    <property type="entry name" value="Metal-dep_hydrolase_composite"/>
</dbReference>
<dbReference type="Proteomes" id="UP000563094">
    <property type="component" value="Unassembled WGS sequence"/>
</dbReference>
<comment type="caution">
    <text evidence="2">The sequence shown here is derived from an EMBL/GenBank/DDBJ whole genome shotgun (WGS) entry which is preliminary data.</text>
</comment>
<dbReference type="RefSeq" id="WP_246386684.1">
    <property type="nucleotide sequence ID" value="NZ_JACJIQ010000003.1"/>
</dbReference>
<organism evidence="2 3">
    <name type="scientific">Rufibacter quisquiliarum</name>
    <dbReference type="NCBI Taxonomy" id="1549639"/>
    <lineage>
        <taxon>Bacteria</taxon>
        <taxon>Pseudomonadati</taxon>
        <taxon>Bacteroidota</taxon>
        <taxon>Cytophagia</taxon>
        <taxon>Cytophagales</taxon>
        <taxon>Hymenobacteraceae</taxon>
        <taxon>Rufibacter</taxon>
    </lineage>
</organism>
<reference evidence="2 3" key="1">
    <citation type="submission" date="2020-08" db="EMBL/GenBank/DDBJ databases">
        <title>Genomic Encyclopedia of Type Strains, Phase IV (KMG-IV): sequencing the most valuable type-strain genomes for metagenomic binning, comparative biology and taxonomic classification.</title>
        <authorList>
            <person name="Goeker M."/>
        </authorList>
    </citation>
    <scope>NUCLEOTIDE SEQUENCE [LARGE SCALE GENOMIC DNA]</scope>
    <source>
        <strain evidence="2 3">DSM 29854</strain>
    </source>
</reference>
<dbReference type="PANTHER" id="PTHR43135">
    <property type="entry name" value="ALPHA-D-RIBOSE 1-METHYLPHOSPHONATE 5-TRIPHOSPHATE DIPHOSPHATASE"/>
    <property type="match status" value="1"/>
</dbReference>
<accession>A0A839GDJ3</accession>
<dbReference type="SUPFAM" id="SSF51556">
    <property type="entry name" value="Metallo-dependent hydrolases"/>
    <property type="match status" value="1"/>
</dbReference>
<dbReference type="Gene3D" id="2.30.40.10">
    <property type="entry name" value="Urease, subunit C, domain 1"/>
    <property type="match status" value="1"/>
</dbReference>
<dbReference type="InterPro" id="IPR057744">
    <property type="entry name" value="OTAase-like"/>
</dbReference>
<dbReference type="Gene3D" id="3.20.20.140">
    <property type="entry name" value="Metal-dependent hydrolases"/>
    <property type="match status" value="1"/>
</dbReference>
<gene>
    <name evidence="2" type="ORF">FHS90_001184</name>
</gene>
<dbReference type="InterPro" id="IPR051781">
    <property type="entry name" value="Metallo-dep_Hydrolase"/>
</dbReference>
<feature type="domain" description="Amidohydrolase-related" evidence="1">
    <location>
        <begin position="88"/>
        <end position="431"/>
    </location>
</feature>
<dbReference type="AlphaFoldDB" id="A0A839GDJ3"/>
<name>A0A839GDJ3_9BACT</name>
<dbReference type="CDD" id="cd01299">
    <property type="entry name" value="Met_dep_hydrolase_A"/>
    <property type="match status" value="1"/>
</dbReference>
<dbReference type="Pfam" id="PF01979">
    <property type="entry name" value="Amidohydro_1"/>
    <property type="match status" value="1"/>
</dbReference>